<dbReference type="InterPro" id="IPR030395">
    <property type="entry name" value="GP_PDE_dom"/>
</dbReference>
<dbReference type="Gene3D" id="3.20.20.190">
    <property type="entry name" value="Phosphatidylinositol (PI) phosphodiesterase"/>
    <property type="match status" value="2"/>
</dbReference>
<keyword evidence="5" id="KW-1185">Reference proteome</keyword>
<protein>
    <submittedName>
        <fullName evidence="4">Glycerophosphodiester phosphodiesterase family protein</fullName>
    </submittedName>
</protein>
<dbReference type="Proteomes" id="UP001589619">
    <property type="component" value="Unassembled WGS sequence"/>
</dbReference>
<feature type="domain" description="SLH" evidence="2">
    <location>
        <begin position="1633"/>
        <end position="1692"/>
    </location>
</feature>
<reference evidence="4 5" key="1">
    <citation type="submission" date="2024-09" db="EMBL/GenBank/DDBJ databases">
        <authorList>
            <person name="Sun Q."/>
            <person name="Mori K."/>
        </authorList>
    </citation>
    <scope>NUCLEOTIDE SEQUENCE [LARGE SCALE GENOMIC DNA]</scope>
    <source>
        <strain evidence="4 5">JCM 12520</strain>
    </source>
</reference>
<organism evidence="4 5">
    <name type="scientific">Paenibacillus hodogayensis</name>
    <dbReference type="NCBI Taxonomy" id="279208"/>
    <lineage>
        <taxon>Bacteria</taxon>
        <taxon>Bacillati</taxon>
        <taxon>Bacillota</taxon>
        <taxon>Bacilli</taxon>
        <taxon>Bacillales</taxon>
        <taxon>Paenibacillaceae</taxon>
        <taxon>Paenibacillus</taxon>
    </lineage>
</organism>
<dbReference type="PROSITE" id="PS51272">
    <property type="entry name" value="SLH"/>
    <property type="match status" value="3"/>
</dbReference>
<gene>
    <name evidence="4" type="ORF">ACFFNY_17460</name>
</gene>
<dbReference type="SUPFAM" id="SSF49344">
    <property type="entry name" value="CBD9-like"/>
    <property type="match status" value="1"/>
</dbReference>
<accession>A0ABV5VYK5</accession>
<feature type="domain" description="SLH" evidence="2">
    <location>
        <begin position="1693"/>
        <end position="1756"/>
    </location>
</feature>
<feature type="domain" description="GP-PDE" evidence="3">
    <location>
        <begin position="1056"/>
        <end position="1299"/>
    </location>
</feature>
<dbReference type="PROSITE" id="PS51704">
    <property type="entry name" value="GP_PDE"/>
    <property type="match status" value="1"/>
</dbReference>
<comment type="caution">
    <text evidence="4">The sequence shown here is derived from an EMBL/GenBank/DDBJ whole genome shotgun (WGS) entry which is preliminary data.</text>
</comment>
<dbReference type="InterPro" id="IPR010502">
    <property type="entry name" value="Carb-bd_dom_fam9"/>
</dbReference>
<dbReference type="InterPro" id="IPR010496">
    <property type="entry name" value="AL/BT2_dom"/>
</dbReference>
<dbReference type="Pfam" id="PF00395">
    <property type="entry name" value="SLH"/>
    <property type="match status" value="3"/>
</dbReference>
<feature type="compositionally biased region" description="Gly residues" evidence="1">
    <location>
        <begin position="1407"/>
        <end position="1425"/>
    </location>
</feature>
<dbReference type="Pfam" id="PF06439">
    <property type="entry name" value="3keto-disac_hyd"/>
    <property type="match status" value="1"/>
</dbReference>
<proteinExistence type="predicted"/>
<dbReference type="SUPFAM" id="SSF51695">
    <property type="entry name" value="PLC-like phosphodiesterases"/>
    <property type="match status" value="1"/>
</dbReference>
<evidence type="ECO:0000259" key="3">
    <source>
        <dbReference type="PROSITE" id="PS51704"/>
    </source>
</evidence>
<sequence length="1823" mass="197395">MKKPSKLLSIVLSATMLVGLLPVDPFTQKASAAEGRKTLEVRKTLHAPIIDGTLDDSVWSIDQSLDVLVGEGPARASKFGLLWDNQYLYVGVKAEDPAPMQDKSGNWFDQDNINLFFDPTLHRSTPYAKDDMQAGFVFRQDSATPEFHFGAALNTHAGKDEKDILRSIRKTDTGWNLEVAIPWDMLNFNPVLTKQLGFEIGVTDRFGDQEANQRTSFWSAFQTKSFWNDTSGFGTLVLNDDNPVTNQTNNVLLLENFDGIPNGALPQNWISDVNAGSNPFTVQRDTYGNARLVFDGKASGKQARVAAPVQWDNYTVEADVRFESVLDDGRWASLMFRGSSNGKAPYNQMALRQNGKYEVAMRKPDNSWSVIASGASNPLALNADYTMKVRVFDNNVKEYIKAKDDPNYTLLLDQSFTKDLLQRGKIGFQVDQSKVSFDNLKVTRITADRFDLTLPATVEALSGPLSVTGSVYFSDGLTETVASDRLKLYSTDESVLKVINNQVYPLRAGSATIKSVFGNAEASRTITVTPSATGAKVVKLNHTQGYELATTGVPVALDTWTFQTELSDFTSGTIRGNQLTWSTDSSAVTIAGNGITVRQKGVHQLSAQIDGVTVPLLVVAKDAGDAEYVLYEENFDNVSDGTMPQGWTRKEGTTVAAAAVRSGAFEINASASPDNPSRVLLPDYLGAFGDYKIEADVTHLAANDNARWHSIMFRIQNNDFPYYQMAVRKDATVTNGVEFAERTPANGWSVMDTGSYSEAIDPAKMYRYTVKARGNRVQEWIGDKLLVDTDNASAYAKGRIGLQANGSKMKVDNIRVTLQQEALPPMPVDRFVKVYEPETKIAMAPTVVAELANADQAAAWNNSPSPATVMLHLNDDLSISDASGSKTIGDVETILNSLGSRVIPAFHIRTEQAADKLIQLIEAKRIEDAFVVSDNGSLIKRVRTAAPLIRGILDLSGKSGKALTKDNLLDILRETTLSGSKIAILPQEAATLDNMAYLQQRTIVVWAKETADSKGKNVALHTLITAGANGIVTDSPDAAIQALAVYNNATTLVRKPYIIGHRGMPSTSPENTIESNRLALEAGADFIENDMFVTKDDHLVIIHDTVLQNTTNGTGNVEDFTLEELKRLNANKPYPKGFPDVKIPTLDEQIDLAREKGGMVYAEIKTSTPRAVDVLVKLIKEKKAEDIVNIMSFDSNQLKRFAQQMPEVPLGLLVGSPGSDTDANINKTLRDTLRTVQNQNVTFNAGYYNLGQKFMEAAKHRGVIISPWTINDKVDFTSFFLRGPFGITTDYAYYASDWNASLRADKEIYVLSVGENATLTANAESFKRVKEPVKPELVWLDGKELFETDGSTVKAKKPGTAHVLLRYTTVIGETNKYDLYTQPVTLEIKSPDGGNTGGDNGSDNGSENGGNNSGNNGSTGSGAPGGSTPSKPDDKAGVVSAADGKVGSEALKKAFEVSSNVEVHFTGSTLAVPADAWTDEARAKGGTLIVASDSAAYHFPASAWQPEQWAAQLGSPASPVTLRFTMKVLDGSEAASAASAVKAAGGQQIADAVHFEVEAVNADGKSVPVTFGSAYITRDMTVKGAVDPAKATGVQLFPETQQVRFVPTVFTTANGNTTAAMKRNGNSVYTIVQNDKSFSDMSGHWAKADVELLANKFVVDGVSDSRFDPERGITRAEFAALLVRALALNPASGSSEFRDVNAGSWYAKDVAAASAAGLIGGFEDGTFRPDQPVKREEQAAMLVRALSYAGIDISVTKSKQDDILGRYRDRDGIAWAQAELSAAVNAGLMNGMTADTLDAQSHATRAQSATMLKRFLSKAAFIN</sequence>
<evidence type="ECO:0000313" key="4">
    <source>
        <dbReference type="EMBL" id="MFB9753355.1"/>
    </source>
</evidence>
<dbReference type="RefSeq" id="WP_344901640.1">
    <property type="nucleotide sequence ID" value="NZ_BAAAYO010000001.1"/>
</dbReference>
<name>A0ABV5VYK5_9BACL</name>
<dbReference type="Gene3D" id="2.60.120.560">
    <property type="entry name" value="Exo-inulinase, domain 1"/>
    <property type="match status" value="2"/>
</dbReference>
<dbReference type="PANTHER" id="PTHR46211">
    <property type="entry name" value="GLYCEROPHOSPHORYL DIESTER PHOSPHODIESTERASE"/>
    <property type="match status" value="1"/>
</dbReference>
<dbReference type="InterPro" id="IPR017946">
    <property type="entry name" value="PLC-like_Pdiesterase_TIM-brl"/>
</dbReference>
<dbReference type="PANTHER" id="PTHR46211:SF14">
    <property type="entry name" value="GLYCEROPHOSPHODIESTER PHOSPHODIESTERASE"/>
    <property type="match status" value="1"/>
</dbReference>
<dbReference type="Pfam" id="PF06452">
    <property type="entry name" value="CBM9_1"/>
    <property type="match status" value="1"/>
</dbReference>
<feature type="domain" description="SLH" evidence="2">
    <location>
        <begin position="1763"/>
        <end position="1823"/>
    </location>
</feature>
<dbReference type="InterPro" id="IPR001119">
    <property type="entry name" value="SLH_dom"/>
</dbReference>
<evidence type="ECO:0000259" key="2">
    <source>
        <dbReference type="PROSITE" id="PS51272"/>
    </source>
</evidence>
<dbReference type="Pfam" id="PF03009">
    <property type="entry name" value="GDPD"/>
    <property type="match status" value="1"/>
</dbReference>
<evidence type="ECO:0000256" key="1">
    <source>
        <dbReference type="SAM" id="MobiDB-lite"/>
    </source>
</evidence>
<evidence type="ECO:0000313" key="5">
    <source>
        <dbReference type="Proteomes" id="UP001589619"/>
    </source>
</evidence>
<dbReference type="EMBL" id="JBHMAG010000012">
    <property type="protein sequence ID" value="MFB9753355.1"/>
    <property type="molecule type" value="Genomic_DNA"/>
</dbReference>
<dbReference type="Gene3D" id="2.60.40.1190">
    <property type="match status" value="1"/>
</dbReference>
<feature type="region of interest" description="Disordered" evidence="1">
    <location>
        <begin position="1388"/>
        <end position="1439"/>
    </location>
</feature>